<sequence length="346" mass="37682">MWKRIDELAVRDLAIVGVSKHAGKTTALNRLIQDAALTKRRLAIASIGIDGERADHVLGTVKPEIWVPAHTLFATAGSVMSTASAAVEWKVPTGIYSPLGEVWIGETITQGTICLAGVRQLAHLLTVKEIFRKFAVDHILFDGALSRLIATHPLVSDGVIVSTGAVVGPLSEVVKVTQGILRKLNLPAFPDPFLRELPIDDAGVFVGKMFPRVDHADHFSEFELGEIEHYPNASAFTVDIRGQVALTEEHRLFIYGGAVTDGVLRGLQSRKAPVFVVAATPAHVFVSDLAWRSFTRAGHHLFVRFATRVIGVTVNPTSPKGTMIDREQLLRGIESLTDVPVWDVME</sequence>
<dbReference type="RefSeq" id="WP_109430248.1">
    <property type="nucleotide sequence ID" value="NZ_MPDK01000007.1"/>
</dbReference>
<accession>A0A2U3D9J0</accession>
<organism evidence="1 2">
    <name type="scientific">Sulfoacidibacillus thermotolerans</name>
    <name type="common">Acidibacillus sulfuroxidans</name>
    <dbReference type="NCBI Taxonomy" id="1765684"/>
    <lineage>
        <taxon>Bacteria</taxon>
        <taxon>Bacillati</taxon>
        <taxon>Bacillota</taxon>
        <taxon>Bacilli</taxon>
        <taxon>Bacillales</taxon>
        <taxon>Alicyclobacillaceae</taxon>
        <taxon>Sulfoacidibacillus</taxon>
    </lineage>
</organism>
<protein>
    <submittedName>
        <fullName evidence="1">Uncharacterized protein</fullName>
    </submittedName>
</protein>
<dbReference type="OrthoDB" id="9783544at2"/>
<proteinExistence type="predicted"/>
<dbReference type="Proteomes" id="UP000245380">
    <property type="component" value="Unassembled WGS sequence"/>
</dbReference>
<gene>
    <name evidence="1" type="ORF">BM613_05915</name>
</gene>
<reference evidence="1 2" key="1">
    <citation type="submission" date="2016-11" db="EMBL/GenBank/DDBJ databases">
        <title>Comparative genomics of Acidibacillus ferroxidans species.</title>
        <authorList>
            <person name="Oliveira G."/>
            <person name="Nunes G."/>
            <person name="Oliveira R."/>
            <person name="Araujo F."/>
            <person name="Salim A."/>
            <person name="Scholte L."/>
            <person name="Morais D."/>
            <person name="Nancucheo I."/>
            <person name="Johnson D.B."/>
            <person name="Grail B."/>
            <person name="Bittencourt J."/>
            <person name="Valadares R."/>
        </authorList>
    </citation>
    <scope>NUCLEOTIDE SEQUENCE [LARGE SCALE GENOMIC DNA]</scope>
    <source>
        <strain evidence="1 2">Y002</strain>
    </source>
</reference>
<name>A0A2U3D9J0_SULT2</name>
<dbReference type="EMBL" id="MPDK01000007">
    <property type="protein sequence ID" value="PWI57944.1"/>
    <property type="molecule type" value="Genomic_DNA"/>
</dbReference>
<keyword evidence="2" id="KW-1185">Reference proteome</keyword>
<evidence type="ECO:0000313" key="1">
    <source>
        <dbReference type="EMBL" id="PWI57944.1"/>
    </source>
</evidence>
<evidence type="ECO:0000313" key="2">
    <source>
        <dbReference type="Proteomes" id="UP000245380"/>
    </source>
</evidence>
<dbReference type="AlphaFoldDB" id="A0A2U3D9J0"/>
<comment type="caution">
    <text evidence="1">The sequence shown here is derived from an EMBL/GenBank/DDBJ whole genome shotgun (WGS) entry which is preliminary data.</text>
</comment>